<protein>
    <submittedName>
        <fullName evidence="1">Uncharacterized protein</fullName>
    </submittedName>
</protein>
<dbReference type="AlphaFoldDB" id="A0A167A5T5"/>
<dbReference type="Gene3D" id="2.30.110.10">
    <property type="entry name" value="Electron Transport, Fmn-binding Protein, Chain A"/>
    <property type="match status" value="1"/>
</dbReference>
<dbReference type="Pfam" id="PF04229">
    <property type="entry name" value="GrpB"/>
    <property type="match status" value="1"/>
</dbReference>
<dbReference type="RefSeq" id="WP_081216626.1">
    <property type="nucleotide sequence ID" value="NZ_AUXZ01000131.1"/>
</dbReference>
<organism evidence="1 2">
    <name type="scientific">Pseudoalteromonas luteoviolacea H33</name>
    <dbReference type="NCBI Taxonomy" id="1365251"/>
    <lineage>
        <taxon>Bacteria</taxon>
        <taxon>Pseudomonadati</taxon>
        <taxon>Pseudomonadota</taxon>
        <taxon>Gammaproteobacteria</taxon>
        <taxon>Alteromonadales</taxon>
        <taxon>Pseudoalteromonadaceae</taxon>
        <taxon>Pseudoalteromonas</taxon>
    </lineage>
</organism>
<dbReference type="Proteomes" id="UP000076503">
    <property type="component" value="Unassembled WGS sequence"/>
</dbReference>
<proteinExistence type="predicted"/>
<dbReference type="PATRIC" id="fig|1365251.3.peg.5046"/>
<comment type="caution">
    <text evidence="1">The sequence shown here is derived from an EMBL/GenBank/DDBJ whole genome shotgun (WGS) entry which is preliminary data.</text>
</comment>
<reference evidence="1 2" key="1">
    <citation type="submission" date="2013-07" db="EMBL/GenBank/DDBJ databases">
        <title>Comparative Genomic and Metabolomic Analysis of Twelve Strains of Pseudoalteromonas luteoviolacea.</title>
        <authorList>
            <person name="Vynne N.G."/>
            <person name="Mansson M."/>
            <person name="Gram L."/>
        </authorList>
    </citation>
    <scope>NUCLEOTIDE SEQUENCE [LARGE SCALE GENOMIC DNA]</scope>
    <source>
        <strain evidence="1 2">H33</strain>
    </source>
</reference>
<dbReference type="Gene3D" id="3.30.460.10">
    <property type="entry name" value="Beta Polymerase, domain 2"/>
    <property type="match status" value="1"/>
</dbReference>
<dbReference type="PANTHER" id="PTHR34822">
    <property type="entry name" value="GRPB DOMAIN PROTEIN (AFU_ORTHOLOGUE AFUA_1G01530)"/>
    <property type="match status" value="1"/>
</dbReference>
<dbReference type="OrthoDB" id="1161330at2"/>
<dbReference type="InterPro" id="IPR012349">
    <property type="entry name" value="Split_barrel_FMN-bd"/>
</dbReference>
<sequence length="348" mass="40115">MPRSVDEFHEIKEDLQCLLGDLAVDIDHIGSTAVVGLAAKDIIDIQVSVKALDTHLLVAAFQKGGYIYRGDITHDNLIGYKDQDKEIQKLYFREPEGARQTHIHVREVGRVNQAYALLFRDFLRNNEAIAMAYEKIKRSLAKRFPNDIDAYYEIKDPYMDTLFCAANLLNVKNETRENLKNQDVNMDIKTDWLEIKRLFRCSFKSSFHYAIATVKDDGSPHITPIGSLTLTEAGKGYYFEKFTSQLPKSARTHERVCILAVNGSMWYWLKSLLKGEFGTRPAVRLYGTLGDLRDATESEKARFQRRVSKTRFTRGYKLLWKNMSKVREIEFDKAEQVKIGAMTKLFFN</sequence>
<evidence type="ECO:0000313" key="1">
    <source>
        <dbReference type="EMBL" id="KZN45015.1"/>
    </source>
</evidence>
<dbReference type="InterPro" id="IPR043519">
    <property type="entry name" value="NT_sf"/>
</dbReference>
<name>A0A167A5T5_9GAMM</name>
<dbReference type="PANTHER" id="PTHR34822:SF1">
    <property type="entry name" value="GRPB FAMILY PROTEIN"/>
    <property type="match status" value="1"/>
</dbReference>
<dbReference type="InterPro" id="IPR007344">
    <property type="entry name" value="GrpB/CoaE"/>
</dbReference>
<dbReference type="EMBL" id="AUXZ01000131">
    <property type="protein sequence ID" value="KZN45015.1"/>
    <property type="molecule type" value="Genomic_DNA"/>
</dbReference>
<evidence type="ECO:0000313" key="2">
    <source>
        <dbReference type="Proteomes" id="UP000076503"/>
    </source>
</evidence>
<dbReference type="SUPFAM" id="SSF81301">
    <property type="entry name" value="Nucleotidyltransferase"/>
    <property type="match status" value="1"/>
</dbReference>
<accession>A0A167A5T5</accession>
<gene>
    <name evidence="1" type="ORF">N476_25525</name>
</gene>
<dbReference type="SUPFAM" id="SSF50475">
    <property type="entry name" value="FMN-binding split barrel"/>
    <property type="match status" value="1"/>
</dbReference>